<dbReference type="GO" id="GO:0005886">
    <property type="term" value="C:plasma membrane"/>
    <property type="evidence" value="ECO:0007669"/>
    <property type="project" value="UniProtKB-SubCell"/>
</dbReference>
<gene>
    <name evidence="9" type="ORF">DSL64_22460</name>
</gene>
<evidence type="ECO:0000256" key="5">
    <source>
        <dbReference type="ARBA" id="ARBA00023136"/>
    </source>
</evidence>
<evidence type="ECO:0000313" key="10">
    <source>
        <dbReference type="Proteomes" id="UP000256373"/>
    </source>
</evidence>
<dbReference type="OrthoDB" id="905589at2"/>
<feature type="transmembrane region" description="Helical" evidence="6">
    <location>
        <begin position="672"/>
        <end position="697"/>
    </location>
</feature>
<comment type="subcellular location">
    <subcellularLocation>
        <location evidence="1">Cell membrane</location>
        <topology evidence="1">Multi-pass membrane protein</topology>
    </subcellularLocation>
</comment>
<feature type="transmembrane region" description="Helical" evidence="6">
    <location>
        <begin position="340"/>
        <end position="359"/>
    </location>
</feature>
<feature type="transmembrane region" description="Helical" evidence="6">
    <location>
        <begin position="379"/>
        <end position="402"/>
    </location>
</feature>
<keyword evidence="5 6" id="KW-0472">Membrane</keyword>
<feature type="transmembrane region" description="Helical" evidence="6">
    <location>
        <begin position="759"/>
        <end position="779"/>
    </location>
</feature>
<dbReference type="InterPro" id="IPR003838">
    <property type="entry name" value="ABC3_permease_C"/>
</dbReference>
<feature type="domain" description="MacB-like periplasmic core" evidence="8">
    <location>
        <begin position="20"/>
        <end position="240"/>
    </location>
</feature>
<evidence type="ECO:0000256" key="3">
    <source>
        <dbReference type="ARBA" id="ARBA00022692"/>
    </source>
</evidence>
<accession>A0A3D8Y6M5</accession>
<evidence type="ECO:0000256" key="2">
    <source>
        <dbReference type="ARBA" id="ARBA00022475"/>
    </source>
</evidence>
<evidence type="ECO:0000313" key="9">
    <source>
        <dbReference type="EMBL" id="REA57888.1"/>
    </source>
</evidence>
<evidence type="ECO:0000256" key="4">
    <source>
        <dbReference type="ARBA" id="ARBA00022989"/>
    </source>
</evidence>
<dbReference type="RefSeq" id="WP_115833187.1">
    <property type="nucleotide sequence ID" value="NZ_QNUL01000024.1"/>
</dbReference>
<dbReference type="PANTHER" id="PTHR30572:SF18">
    <property type="entry name" value="ABC-TYPE MACROLIDE FAMILY EXPORT SYSTEM PERMEASE COMPONENT 2"/>
    <property type="match status" value="1"/>
</dbReference>
<dbReference type="Proteomes" id="UP000256373">
    <property type="component" value="Unassembled WGS sequence"/>
</dbReference>
<name>A0A3D8Y6M5_9BACT</name>
<organism evidence="9 10">
    <name type="scientific">Dyadobacter luteus</name>
    <dbReference type="NCBI Taxonomy" id="2259619"/>
    <lineage>
        <taxon>Bacteria</taxon>
        <taxon>Pseudomonadati</taxon>
        <taxon>Bacteroidota</taxon>
        <taxon>Cytophagia</taxon>
        <taxon>Cytophagales</taxon>
        <taxon>Spirosomataceae</taxon>
        <taxon>Dyadobacter</taxon>
    </lineage>
</organism>
<evidence type="ECO:0000259" key="7">
    <source>
        <dbReference type="Pfam" id="PF02687"/>
    </source>
</evidence>
<feature type="transmembrane region" description="Helical" evidence="6">
    <location>
        <begin position="427"/>
        <end position="447"/>
    </location>
</feature>
<feature type="domain" description="ABC3 transporter permease C-terminal" evidence="7">
    <location>
        <begin position="292"/>
        <end position="405"/>
    </location>
</feature>
<dbReference type="InterPro" id="IPR025857">
    <property type="entry name" value="MacB_PCD"/>
</dbReference>
<keyword evidence="10" id="KW-1185">Reference proteome</keyword>
<feature type="domain" description="ABC3 transporter permease C-terminal" evidence="7">
    <location>
        <begin position="676"/>
        <end position="789"/>
    </location>
</feature>
<sequence>MLKNHLKIAFRNLMASKLFTGLNIIGLTGGMVAAVFILLWVQNELSFDAYHQKSDKISRIITHLQVSKEETWHWSNTPLPLTNELSKLPEVEMVTRKNSIGSLSLRVGDRKVNAENVIYADSNWFRVFDYQFVEGSASDFSATVRNIAMTEAKALQLFNTSHALGEIVRIDLLDYTVSAIYKANPANSSFQYDFIIPIAAYWANPKIFENDNNWNQFNYETYTVLKKNTNRNEFGKKLTKVISGAKLDDNGKPSTNITLEVEPLTQMHFNNQIQGASQHVGDKRTIYIFFGLALVILLVACINYVNLTTARASVRSKEIGVKKLLGAGSSHLFGQFMTESVLTCFAAFLLAFLSVYLLIPVFNSLTGRTFEFFLSNASLWYVLVGTTFTAILLTGVYPSLLLSSFKPFDILRGNNVLGSTNGGFRKALVVVQFTVAVVFLISTLVVFQQMKFVREKELGYDRAHTFTFRIPWSLKAKVAPVTMKSRLLTESSIADVTVASQSIVQIGSSTTGSYDWNGRPKDFNPTVSQIAVEDNFHKLFDVKIKEGRWFEPNSITDQSNVVLNETAVRKLNLPKPVIGQRFDFQGKKGVVIGIVRDFHFKSLREKIEPLVLFNNTEWSLGLYVKALPGKEAEAIRAVERVWNEMIPDYALDYSFLDDTYDRLYKSEQRTAVLFNAFAAIAVLISCLGLFGLATFTAERRLKEVGIRKVLGASVAAIVTLLSTDFLILVLIAIVIASPIGFYFMSSWLKGFEYKIELNWIIFAVAGFCAVLVALFTISYQSIRAALMNPVKSLKNE</sequence>
<comment type="caution">
    <text evidence="9">The sequence shown here is derived from an EMBL/GenBank/DDBJ whole genome shotgun (WGS) entry which is preliminary data.</text>
</comment>
<feature type="domain" description="MacB-like periplasmic core" evidence="8">
    <location>
        <begin position="434"/>
        <end position="636"/>
    </location>
</feature>
<dbReference type="PANTHER" id="PTHR30572">
    <property type="entry name" value="MEMBRANE COMPONENT OF TRANSPORTER-RELATED"/>
    <property type="match status" value="1"/>
</dbReference>
<dbReference type="Pfam" id="PF02687">
    <property type="entry name" value="FtsX"/>
    <property type="match status" value="2"/>
</dbReference>
<keyword evidence="4 6" id="KW-1133">Transmembrane helix</keyword>
<dbReference type="EMBL" id="QNUL01000024">
    <property type="protein sequence ID" value="REA57888.1"/>
    <property type="molecule type" value="Genomic_DNA"/>
</dbReference>
<dbReference type="InterPro" id="IPR050250">
    <property type="entry name" value="Macrolide_Exporter_MacB"/>
</dbReference>
<evidence type="ECO:0000256" key="1">
    <source>
        <dbReference type="ARBA" id="ARBA00004651"/>
    </source>
</evidence>
<reference evidence="9 10" key="1">
    <citation type="submission" date="2018-07" db="EMBL/GenBank/DDBJ databases">
        <title>Dyadobacter roseus sp. nov., isolated from rose rhizosphere soil.</title>
        <authorList>
            <person name="Chen L."/>
        </authorList>
    </citation>
    <scope>NUCLEOTIDE SEQUENCE [LARGE SCALE GENOMIC DNA]</scope>
    <source>
        <strain evidence="9 10">RS19</strain>
    </source>
</reference>
<feature type="transmembrane region" description="Helical" evidence="6">
    <location>
        <begin position="709"/>
        <end position="739"/>
    </location>
</feature>
<dbReference type="AlphaFoldDB" id="A0A3D8Y6M5"/>
<evidence type="ECO:0000256" key="6">
    <source>
        <dbReference type="SAM" id="Phobius"/>
    </source>
</evidence>
<feature type="transmembrane region" description="Helical" evidence="6">
    <location>
        <begin position="286"/>
        <end position="307"/>
    </location>
</feature>
<dbReference type="Pfam" id="PF12704">
    <property type="entry name" value="MacB_PCD"/>
    <property type="match status" value="2"/>
</dbReference>
<keyword evidence="3 6" id="KW-0812">Transmembrane</keyword>
<protein>
    <submittedName>
        <fullName evidence="9">ABC transporter permease</fullName>
    </submittedName>
</protein>
<keyword evidence="2" id="KW-1003">Cell membrane</keyword>
<feature type="transmembrane region" description="Helical" evidence="6">
    <location>
        <begin position="21"/>
        <end position="41"/>
    </location>
</feature>
<proteinExistence type="predicted"/>
<evidence type="ECO:0000259" key="8">
    <source>
        <dbReference type="Pfam" id="PF12704"/>
    </source>
</evidence>
<dbReference type="GO" id="GO:0022857">
    <property type="term" value="F:transmembrane transporter activity"/>
    <property type="evidence" value="ECO:0007669"/>
    <property type="project" value="TreeGrafter"/>
</dbReference>